<gene>
    <name evidence="2" type="ORF">CC86DRAFT_402757</name>
</gene>
<evidence type="ECO:0000256" key="1">
    <source>
        <dbReference type="SAM" id="MobiDB-lite"/>
    </source>
</evidence>
<name>A0A6A7ADE2_9PLEO</name>
<dbReference type="Proteomes" id="UP000799424">
    <property type="component" value="Unassembled WGS sequence"/>
</dbReference>
<sequence length="528" mass="57336">MAKFGTGGFDASSFSTSSFVFAPIAPEQASVAPPLPSLAPAMEAQREVAAALVQDRAAADVRHTASPTAEVDSPVSEATDKSEADSSGLDSPPSPEPYSAEVGTTPATSEDTETSQEPASSPDSSAVGDNVVVKEDDIPRRTVQDTLRSAQVDLIMQDHSAKYNDIVARIEELKAMIASKQLANVQTQQTELTNIAPELVVKVEDFSNISGQAVMERLANTSCMITGPEKEGQTPTSSGELAETTEVGENAEPQDEPALTPSQIPESVADQATDQVTAALIVLSDLDASNEEIIAQPAIEAQDINSLSTKKTERAKARAREAKLARIAAKYAAKFEERSAPILEFHQRWDEEDLPGPLQESIELLKKSYLELDKTDRGSLKKLPQLCKQYEAFKEVLDAHLKLKNSTGPDFTRMLDKHSDILRYADQRLGAYAKLLHEGMTRQTLKYKSITLGEIQDLLNGVAAKCGVYFNALRQLQGLAFDLCYTGLLAGFVKDDIAQCNNGLEVLRRHYGLPSEKLPFDVDDCDEY</sequence>
<accession>A0A6A7ADE2</accession>
<proteinExistence type="predicted"/>
<keyword evidence="3" id="KW-1185">Reference proteome</keyword>
<organism evidence="2 3">
    <name type="scientific">Ophiobolus disseminans</name>
    <dbReference type="NCBI Taxonomy" id="1469910"/>
    <lineage>
        <taxon>Eukaryota</taxon>
        <taxon>Fungi</taxon>
        <taxon>Dikarya</taxon>
        <taxon>Ascomycota</taxon>
        <taxon>Pezizomycotina</taxon>
        <taxon>Dothideomycetes</taxon>
        <taxon>Pleosporomycetidae</taxon>
        <taxon>Pleosporales</taxon>
        <taxon>Pleosporineae</taxon>
        <taxon>Phaeosphaeriaceae</taxon>
        <taxon>Ophiobolus</taxon>
    </lineage>
</organism>
<protein>
    <submittedName>
        <fullName evidence="2">Uncharacterized protein</fullName>
    </submittedName>
</protein>
<feature type="region of interest" description="Disordered" evidence="1">
    <location>
        <begin position="44"/>
        <end position="138"/>
    </location>
</feature>
<feature type="compositionally biased region" description="Polar residues" evidence="1">
    <location>
        <begin position="105"/>
        <end position="124"/>
    </location>
</feature>
<reference evidence="2" key="1">
    <citation type="journal article" date="2020" name="Stud. Mycol.">
        <title>101 Dothideomycetes genomes: a test case for predicting lifestyles and emergence of pathogens.</title>
        <authorList>
            <person name="Haridas S."/>
            <person name="Albert R."/>
            <person name="Binder M."/>
            <person name="Bloem J."/>
            <person name="Labutti K."/>
            <person name="Salamov A."/>
            <person name="Andreopoulos B."/>
            <person name="Baker S."/>
            <person name="Barry K."/>
            <person name="Bills G."/>
            <person name="Bluhm B."/>
            <person name="Cannon C."/>
            <person name="Castanera R."/>
            <person name="Culley D."/>
            <person name="Daum C."/>
            <person name="Ezra D."/>
            <person name="Gonzalez J."/>
            <person name="Henrissat B."/>
            <person name="Kuo A."/>
            <person name="Liang C."/>
            <person name="Lipzen A."/>
            <person name="Lutzoni F."/>
            <person name="Magnuson J."/>
            <person name="Mondo S."/>
            <person name="Nolan M."/>
            <person name="Ohm R."/>
            <person name="Pangilinan J."/>
            <person name="Park H.-J."/>
            <person name="Ramirez L."/>
            <person name="Alfaro M."/>
            <person name="Sun H."/>
            <person name="Tritt A."/>
            <person name="Yoshinaga Y."/>
            <person name="Zwiers L.-H."/>
            <person name="Turgeon B."/>
            <person name="Goodwin S."/>
            <person name="Spatafora J."/>
            <person name="Crous P."/>
            <person name="Grigoriev I."/>
        </authorList>
    </citation>
    <scope>NUCLEOTIDE SEQUENCE</scope>
    <source>
        <strain evidence="2">CBS 113818</strain>
    </source>
</reference>
<evidence type="ECO:0000313" key="2">
    <source>
        <dbReference type="EMBL" id="KAF2830738.1"/>
    </source>
</evidence>
<feature type="region of interest" description="Disordered" evidence="1">
    <location>
        <begin position="225"/>
        <end position="262"/>
    </location>
</feature>
<dbReference type="AlphaFoldDB" id="A0A6A7ADE2"/>
<evidence type="ECO:0000313" key="3">
    <source>
        <dbReference type="Proteomes" id="UP000799424"/>
    </source>
</evidence>
<dbReference type="EMBL" id="MU006219">
    <property type="protein sequence ID" value="KAF2830738.1"/>
    <property type="molecule type" value="Genomic_DNA"/>
</dbReference>